<dbReference type="InterPro" id="IPR032466">
    <property type="entry name" value="Metal_Hydrolase"/>
</dbReference>
<evidence type="ECO:0000313" key="4">
    <source>
        <dbReference type="Proteomes" id="UP001277471"/>
    </source>
</evidence>
<dbReference type="GeneID" id="56447532"/>
<organism evidence="2 3">
    <name type="scientific">Azospirillum brasilense</name>
    <dbReference type="NCBI Taxonomy" id="192"/>
    <lineage>
        <taxon>Bacteria</taxon>
        <taxon>Pseudomonadati</taxon>
        <taxon>Pseudomonadota</taxon>
        <taxon>Alphaproteobacteria</taxon>
        <taxon>Rhodospirillales</taxon>
        <taxon>Azospirillaceae</taxon>
        <taxon>Azospirillum</taxon>
    </lineage>
</organism>
<proteinExistence type="predicted"/>
<dbReference type="GO" id="GO:0070573">
    <property type="term" value="F:metallodipeptidase activity"/>
    <property type="evidence" value="ECO:0007669"/>
    <property type="project" value="InterPro"/>
</dbReference>
<keyword evidence="4" id="KW-1185">Reference proteome</keyword>
<dbReference type="SUPFAM" id="SSF51556">
    <property type="entry name" value="Metallo-dependent hydrolases"/>
    <property type="match status" value="1"/>
</dbReference>
<keyword evidence="1" id="KW-0645">Protease</keyword>
<name>A0A4D8QV95_AZOBR</name>
<dbReference type="EMBL" id="JAWXYC010000001">
    <property type="protein sequence ID" value="MDX5950063.1"/>
    <property type="molecule type" value="Genomic_DNA"/>
</dbReference>
<dbReference type="Proteomes" id="UP000298774">
    <property type="component" value="Plasmid p3"/>
</dbReference>
<dbReference type="Proteomes" id="UP001277471">
    <property type="component" value="Unassembled WGS sequence"/>
</dbReference>
<dbReference type="EC" id="3.4.13.19" evidence="1"/>
<accession>A0A4D8QV95</accession>
<evidence type="ECO:0000313" key="3">
    <source>
        <dbReference type="Proteomes" id="UP000298774"/>
    </source>
</evidence>
<keyword evidence="1" id="KW-0224">Dipeptidase</keyword>
<dbReference type="RefSeq" id="WP_035681722.1">
    <property type="nucleotide sequence ID" value="NZ_CP032342.1"/>
</dbReference>
<dbReference type="PANTHER" id="PTHR10443">
    <property type="entry name" value="MICROSOMAL DIPEPTIDASE"/>
    <property type="match status" value="1"/>
</dbReference>
<evidence type="ECO:0000313" key="1">
    <source>
        <dbReference type="EMBL" id="MDX5950063.1"/>
    </source>
</evidence>
<reference evidence="1 4" key="2">
    <citation type="submission" date="2023-11" db="EMBL/GenBank/DDBJ databases">
        <title>MicrobeMod: A computational toolkit for identifying prokaryotic methylation and restriction-modification with nanopore sequencing.</title>
        <authorList>
            <person name="Crits-Christoph A."/>
            <person name="Kang S.C."/>
            <person name="Lee H."/>
            <person name="Ostrov N."/>
        </authorList>
    </citation>
    <scope>NUCLEOTIDE SEQUENCE [LARGE SCALE GENOMIC DNA]</scope>
    <source>
        <strain evidence="1 4">ATCC 29145</strain>
    </source>
</reference>
<dbReference type="Gene3D" id="3.20.20.140">
    <property type="entry name" value="Metal-dependent hydrolases"/>
    <property type="match status" value="1"/>
</dbReference>
<sequence>MPESIADIRHEDLIVTDSLLVCNFDREIFEAMRTAGITAANCTCSVWEGFQDTMKNVGHWKRMFREHGDIITQIRSVEDIRQAKADGKVGIILGWQNTSGIDDNIDYLELYAELGVKIIQLTYNTQNLVGAGCYEGKDAGLTGFGRDVVAEMNRLGILVDLSHVSERTATEAIEASVKPVAYTHCCPRALKDHPRNKSDETLRSVAQRGGYVGVTIFPPFLPKGTDSTIDDFIDVVDYMVGVCGEEHVGIGTDMSQGQPWSFQEWVMHDKGNGRRLTTFGELVFPKGIERIEDYPNLTAAMARKGWSSGKIERVMGGNWLRLLRDVW</sequence>
<gene>
    <name evidence="2" type="ORF">D3868_26260</name>
    <name evidence="1" type="ORF">SIM66_02395</name>
</gene>
<dbReference type="GO" id="GO:0006508">
    <property type="term" value="P:proteolysis"/>
    <property type="evidence" value="ECO:0007669"/>
    <property type="project" value="InterPro"/>
</dbReference>
<reference evidence="2 3" key="1">
    <citation type="submission" date="2018-09" db="EMBL/GenBank/DDBJ databases">
        <title>Whole genome based analysis of evolution and adaptive divergence in Indian and Brazilian strains of Azospirillum brasilense.</title>
        <authorList>
            <person name="Singh C."/>
            <person name="Tripathi A.K."/>
        </authorList>
    </citation>
    <scope>NUCLEOTIDE SEQUENCE [LARGE SCALE GENOMIC DNA]</scope>
    <source>
        <strain evidence="2 3">MTCC4038</strain>
        <plasmid evidence="2 3">p3</plasmid>
    </source>
</reference>
<dbReference type="InterPro" id="IPR008257">
    <property type="entry name" value="Pept_M19"/>
</dbReference>
<dbReference type="PANTHER" id="PTHR10443:SF12">
    <property type="entry name" value="DIPEPTIDASE"/>
    <property type="match status" value="1"/>
</dbReference>
<keyword evidence="1" id="KW-0378">Hydrolase</keyword>
<geneLocation type="plasmid" evidence="2 3">
    <name>p3</name>
</geneLocation>
<keyword evidence="2" id="KW-0614">Plasmid</keyword>
<evidence type="ECO:0000313" key="2">
    <source>
        <dbReference type="EMBL" id="QCO12553.1"/>
    </source>
</evidence>
<dbReference type="PROSITE" id="PS51365">
    <property type="entry name" value="RENAL_DIPEPTIDASE_2"/>
    <property type="match status" value="1"/>
</dbReference>
<protein>
    <submittedName>
        <fullName evidence="1 2">Dipeptidase</fullName>
        <ecNumber evidence="1">3.4.13.19</ecNumber>
    </submittedName>
</protein>
<dbReference type="Pfam" id="PF01244">
    <property type="entry name" value="Peptidase_M19"/>
    <property type="match status" value="1"/>
</dbReference>
<dbReference type="EMBL" id="CP032342">
    <property type="protein sequence ID" value="QCO12553.1"/>
    <property type="molecule type" value="Genomic_DNA"/>
</dbReference>
<dbReference type="AlphaFoldDB" id="A0A4D8QV95"/>